<feature type="transmembrane region" description="Helical" evidence="1">
    <location>
        <begin position="44"/>
        <end position="67"/>
    </location>
</feature>
<evidence type="ECO:0000313" key="2">
    <source>
        <dbReference type="EMBL" id="KAA3670245.1"/>
    </source>
</evidence>
<dbReference type="AlphaFoldDB" id="A0A5J4N413"/>
<name>A0A5J4N413_9TREM</name>
<dbReference type="SUPFAM" id="SSF161070">
    <property type="entry name" value="SNF-like"/>
    <property type="match status" value="1"/>
</dbReference>
<reference evidence="2 3" key="1">
    <citation type="journal article" date="2019" name="Gigascience">
        <title>Whole-genome sequence of the oriental lung fluke Paragonimus westermani.</title>
        <authorList>
            <person name="Oey H."/>
            <person name="Zakrzewski M."/>
            <person name="Narain K."/>
            <person name="Devi K.R."/>
            <person name="Agatsuma T."/>
            <person name="Nawaratna S."/>
            <person name="Gobert G.N."/>
            <person name="Jones M.K."/>
            <person name="Ragan M.A."/>
            <person name="McManus D.P."/>
            <person name="Krause L."/>
        </authorList>
    </citation>
    <scope>NUCLEOTIDE SEQUENCE [LARGE SCALE GENOMIC DNA]</scope>
    <source>
        <strain evidence="2 3">IND2009</strain>
    </source>
</reference>
<comment type="caution">
    <text evidence="2">The sequence shown here is derived from an EMBL/GenBank/DDBJ whole genome shotgun (WGS) entry which is preliminary data.</text>
</comment>
<evidence type="ECO:0000313" key="3">
    <source>
        <dbReference type="Proteomes" id="UP000324629"/>
    </source>
</evidence>
<proteinExistence type="predicted"/>
<keyword evidence="1" id="KW-1133">Transmembrane helix</keyword>
<dbReference type="Proteomes" id="UP000324629">
    <property type="component" value="Unassembled WGS sequence"/>
</dbReference>
<gene>
    <name evidence="2" type="ORF">DEA37_0009533</name>
</gene>
<dbReference type="EMBL" id="QNGE01012249">
    <property type="protein sequence ID" value="KAA3670245.1"/>
    <property type="molecule type" value="Genomic_DNA"/>
</dbReference>
<evidence type="ECO:0000256" key="1">
    <source>
        <dbReference type="SAM" id="Phobius"/>
    </source>
</evidence>
<keyword evidence="1" id="KW-0812">Transmembrane</keyword>
<protein>
    <submittedName>
        <fullName evidence="2">Uncharacterized protein</fullName>
    </submittedName>
</protein>
<keyword evidence="1" id="KW-0472">Membrane</keyword>
<dbReference type="InterPro" id="IPR037272">
    <property type="entry name" value="SNS_sf"/>
</dbReference>
<organism evidence="2 3">
    <name type="scientific">Paragonimus westermani</name>
    <dbReference type="NCBI Taxonomy" id="34504"/>
    <lineage>
        <taxon>Eukaryota</taxon>
        <taxon>Metazoa</taxon>
        <taxon>Spiralia</taxon>
        <taxon>Lophotrochozoa</taxon>
        <taxon>Platyhelminthes</taxon>
        <taxon>Trematoda</taxon>
        <taxon>Digenea</taxon>
        <taxon>Plagiorchiida</taxon>
        <taxon>Troglotremata</taxon>
        <taxon>Troglotrematidae</taxon>
        <taxon>Paragonimus</taxon>
    </lineage>
</organism>
<accession>A0A5J4N413</accession>
<feature type="non-terminal residue" evidence="2">
    <location>
        <position position="1"/>
    </location>
</feature>
<feature type="transmembrane region" description="Helical" evidence="1">
    <location>
        <begin position="87"/>
        <end position="107"/>
    </location>
</feature>
<keyword evidence="3" id="KW-1185">Reference proteome</keyword>
<feature type="transmembrane region" description="Helical" evidence="1">
    <location>
        <begin position="6"/>
        <end position="23"/>
    </location>
</feature>
<sequence>DSVWGFALMLSGLAMASLVLAYGPMRYRKIIVNDFGIGDWKLSVAWVVMISILVPLAGVGLIVWWAYDHVRSNKYWYHLTLDSMTTTLLEWLFLFVILLIANGIALFRKRELFRQNKHIGYDPHHPDYTPVDSLECTDLRCIVVSSFSLSTNKTAPIKSIEQVRID</sequence>